<proteinExistence type="inferred from homology"/>
<evidence type="ECO:0000313" key="7">
    <source>
        <dbReference type="Proteomes" id="UP000386575"/>
    </source>
</evidence>
<dbReference type="PANTHER" id="PTHR30349:SF41">
    <property type="entry name" value="INTEGRASE_RECOMBINASE PROTEIN MJ0367-RELATED"/>
    <property type="match status" value="1"/>
</dbReference>
<dbReference type="Proteomes" id="UP000386575">
    <property type="component" value="Unassembled WGS sequence"/>
</dbReference>
<dbReference type="Gene3D" id="1.10.443.10">
    <property type="entry name" value="Intergrase catalytic core"/>
    <property type="match status" value="1"/>
</dbReference>
<evidence type="ECO:0000259" key="5">
    <source>
        <dbReference type="PROSITE" id="PS51898"/>
    </source>
</evidence>
<dbReference type="RefSeq" id="WP_151042308.1">
    <property type="nucleotide sequence ID" value="NZ_VZUL01000002.1"/>
</dbReference>
<dbReference type="PROSITE" id="PS51898">
    <property type="entry name" value="TYR_RECOMBINASE"/>
    <property type="match status" value="1"/>
</dbReference>
<dbReference type="InterPro" id="IPR013762">
    <property type="entry name" value="Integrase-like_cat_sf"/>
</dbReference>
<comment type="caution">
    <text evidence="6">The sequence shown here is derived from an EMBL/GenBank/DDBJ whole genome shotgun (WGS) entry which is preliminary data.</text>
</comment>
<evidence type="ECO:0000256" key="2">
    <source>
        <dbReference type="ARBA" id="ARBA00022908"/>
    </source>
</evidence>
<dbReference type="CDD" id="cd00397">
    <property type="entry name" value="DNA_BRE_C"/>
    <property type="match status" value="1"/>
</dbReference>
<dbReference type="GO" id="GO:0006310">
    <property type="term" value="P:DNA recombination"/>
    <property type="evidence" value="ECO:0007669"/>
    <property type="project" value="UniProtKB-KW"/>
</dbReference>
<dbReference type="PANTHER" id="PTHR30349">
    <property type="entry name" value="PHAGE INTEGRASE-RELATED"/>
    <property type="match status" value="1"/>
</dbReference>
<name>A0A6A1TTD7_NEOGA</name>
<comment type="similarity">
    <text evidence="1">Belongs to the 'phage' integrase family.</text>
</comment>
<accession>A0A6A1TTD7</accession>
<evidence type="ECO:0000313" key="6">
    <source>
        <dbReference type="EMBL" id="KAB1086774.1"/>
    </source>
</evidence>
<dbReference type="SUPFAM" id="SSF56349">
    <property type="entry name" value="DNA breaking-rejoining enzymes"/>
    <property type="match status" value="1"/>
</dbReference>
<dbReference type="InterPro" id="IPR050090">
    <property type="entry name" value="Tyrosine_recombinase_XerCD"/>
</dbReference>
<gene>
    <name evidence="6" type="ORF">F4V91_10255</name>
</gene>
<evidence type="ECO:0000256" key="3">
    <source>
        <dbReference type="ARBA" id="ARBA00023125"/>
    </source>
</evidence>
<dbReference type="Pfam" id="PF00589">
    <property type="entry name" value="Phage_integrase"/>
    <property type="match status" value="1"/>
</dbReference>
<protein>
    <submittedName>
        <fullName evidence="6">Site-specific integrase</fullName>
    </submittedName>
</protein>
<dbReference type="GO" id="GO:0003677">
    <property type="term" value="F:DNA binding"/>
    <property type="evidence" value="ECO:0007669"/>
    <property type="project" value="UniProtKB-KW"/>
</dbReference>
<evidence type="ECO:0000256" key="4">
    <source>
        <dbReference type="ARBA" id="ARBA00023172"/>
    </source>
</evidence>
<dbReference type="AlphaFoldDB" id="A0A6A1TTD7"/>
<keyword evidence="4" id="KW-0233">DNA recombination</keyword>
<reference evidence="6 7" key="1">
    <citation type="submission" date="2019-09" db="EMBL/GenBank/DDBJ databases">
        <title>Genome sequencing of Ng87 strain.</title>
        <authorList>
            <person name="Karasev E.S."/>
            <person name="Andronov E."/>
        </authorList>
    </citation>
    <scope>NUCLEOTIDE SEQUENCE [LARGE SCALE GENOMIC DNA]</scope>
    <source>
        <strain evidence="6 7">Ng87</strain>
    </source>
</reference>
<keyword evidence="3" id="KW-0238">DNA-binding</keyword>
<dbReference type="InterPro" id="IPR011010">
    <property type="entry name" value="DNA_brk_join_enz"/>
</dbReference>
<keyword evidence="2" id="KW-0229">DNA integration</keyword>
<organism evidence="6 7">
    <name type="scientific">Neorhizobium galegae</name>
    <name type="common">Rhizobium galegae</name>
    <dbReference type="NCBI Taxonomy" id="399"/>
    <lineage>
        <taxon>Bacteria</taxon>
        <taxon>Pseudomonadati</taxon>
        <taxon>Pseudomonadota</taxon>
        <taxon>Alphaproteobacteria</taxon>
        <taxon>Hyphomicrobiales</taxon>
        <taxon>Rhizobiaceae</taxon>
        <taxon>Rhizobium/Agrobacterium group</taxon>
        <taxon>Neorhizobium</taxon>
    </lineage>
</organism>
<dbReference type="GO" id="GO:0015074">
    <property type="term" value="P:DNA integration"/>
    <property type="evidence" value="ECO:0007669"/>
    <property type="project" value="UniProtKB-KW"/>
</dbReference>
<evidence type="ECO:0000256" key="1">
    <source>
        <dbReference type="ARBA" id="ARBA00008857"/>
    </source>
</evidence>
<feature type="domain" description="Tyr recombinase" evidence="5">
    <location>
        <begin position="173"/>
        <end position="389"/>
    </location>
</feature>
<dbReference type="EMBL" id="VZUL01000002">
    <property type="protein sequence ID" value="KAB1086774.1"/>
    <property type="molecule type" value="Genomic_DNA"/>
</dbReference>
<sequence>MPFLIRVASGIPLESPTYWITAYRRALGRQPNTLFNELRSLMYLYLWGDLRGIDIGERLRGGTFLSLSEIIDLVGFCGRFLKDILPEFESLCPNVVQLASRGSRKEGSVQSGEKRNRLAVIRSFIGFTSADHLSELQPWPSRWSVYDGIRRECLDRMGEYIRSIRAPNRDDVGQREGLEEGVVTRLLAIIEPDHPENPFSKAVRLRNYLIVRLLAELGIRRGELLGLYVGDFSLNGMKSTVTIHRRPDDGNDPRSEKPATKTAARVLPLSGRTAELVHEWVVAYRAKLPLAKRSPFLIVTTPDGEPMSLSNVNKIFQAIRTRVPGLPDELGPHLLRHSWNDAFSELIDRKGVSPEDEAKWRMRLMGWRSELTAQHYLRRTTRRRSNEFLAEMQNRFDIRSENKGDDCWFSRGTEPVFPPRSEPPLSMVF</sequence>
<dbReference type="InterPro" id="IPR002104">
    <property type="entry name" value="Integrase_catalytic"/>
</dbReference>